<evidence type="ECO:0000259" key="3">
    <source>
        <dbReference type="PROSITE" id="PS50102"/>
    </source>
</evidence>
<keyword evidence="2" id="KW-0802">TPR repeat</keyword>
<dbReference type="PROSITE" id="PS50005">
    <property type="entry name" value="TPR"/>
    <property type="match status" value="1"/>
</dbReference>
<proteinExistence type="predicted"/>
<dbReference type="CDD" id="cd00590">
    <property type="entry name" value="RRM_SF"/>
    <property type="match status" value="1"/>
</dbReference>
<keyword evidence="1" id="KW-0694">RNA-binding</keyword>
<dbReference type="InterPro" id="IPR035979">
    <property type="entry name" value="RBD_domain_sf"/>
</dbReference>
<dbReference type="GO" id="GO:0003723">
    <property type="term" value="F:RNA binding"/>
    <property type="evidence" value="ECO:0007669"/>
    <property type="project" value="UniProtKB-UniRule"/>
</dbReference>
<keyword evidence="4" id="KW-1185">Reference proteome</keyword>
<evidence type="ECO:0000256" key="2">
    <source>
        <dbReference type="PROSITE-ProRule" id="PRU00339"/>
    </source>
</evidence>
<name>A0A1I8FWA5_9PLAT</name>
<dbReference type="InterPro" id="IPR011990">
    <property type="entry name" value="TPR-like_helical_dom_sf"/>
</dbReference>
<dbReference type="Pfam" id="PF13181">
    <property type="entry name" value="TPR_8"/>
    <property type="match status" value="1"/>
</dbReference>
<dbReference type="Gene3D" id="1.25.40.10">
    <property type="entry name" value="Tetratricopeptide repeat domain"/>
    <property type="match status" value="1"/>
</dbReference>
<feature type="domain" description="RRM" evidence="3">
    <location>
        <begin position="4"/>
        <end position="91"/>
    </location>
</feature>
<evidence type="ECO:0000256" key="1">
    <source>
        <dbReference type="PROSITE-ProRule" id="PRU00176"/>
    </source>
</evidence>
<protein>
    <submittedName>
        <fullName evidence="5">RRM domain-containing protein</fullName>
    </submittedName>
</protein>
<dbReference type="InterPro" id="IPR019734">
    <property type="entry name" value="TPR_rpt"/>
</dbReference>
<dbReference type="Proteomes" id="UP000095280">
    <property type="component" value="Unplaced"/>
</dbReference>
<organism evidence="4 5">
    <name type="scientific">Macrostomum lignano</name>
    <dbReference type="NCBI Taxonomy" id="282301"/>
    <lineage>
        <taxon>Eukaryota</taxon>
        <taxon>Metazoa</taxon>
        <taxon>Spiralia</taxon>
        <taxon>Lophotrochozoa</taxon>
        <taxon>Platyhelminthes</taxon>
        <taxon>Rhabditophora</taxon>
        <taxon>Macrostomorpha</taxon>
        <taxon>Macrostomida</taxon>
        <taxon>Macrostomidae</taxon>
        <taxon>Macrostomum</taxon>
    </lineage>
</organism>
<evidence type="ECO:0000313" key="5">
    <source>
        <dbReference type="WBParaSite" id="maker-uti_cns_0000217-snap-gene-1.40-mRNA-1"/>
    </source>
</evidence>
<evidence type="ECO:0000313" key="4">
    <source>
        <dbReference type="Proteomes" id="UP000095280"/>
    </source>
</evidence>
<dbReference type="PROSITE" id="PS50102">
    <property type="entry name" value="RRM"/>
    <property type="match status" value="1"/>
</dbReference>
<reference evidence="5" key="1">
    <citation type="submission" date="2016-11" db="UniProtKB">
        <authorList>
            <consortium name="WormBaseParasite"/>
        </authorList>
    </citation>
    <scope>IDENTIFICATION</scope>
</reference>
<dbReference type="InterPro" id="IPR000504">
    <property type="entry name" value="RRM_dom"/>
</dbReference>
<feature type="repeat" description="TPR" evidence="2">
    <location>
        <begin position="639"/>
        <end position="672"/>
    </location>
</feature>
<dbReference type="SMART" id="SM00360">
    <property type="entry name" value="RRM"/>
    <property type="match status" value="1"/>
</dbReference>
<dbReference type="WBParaSite" id="maker-uti_cns_0000217-snap-gene-1.40-mRNA-1">
    <property type="protein sequence ID" value="maker-uti_cns_0000217-snap-gene-1.40-mRNA-1"/>
    <property type="gene ID" value="maker-uti_cns_0000217-snap-gene-1.40"/>
</dbReference>
<dbReference type="Gene3D" id="3.30.70.330">
    <property type="match status" value="1"/>
</dbReference>
<accession>A0A1I8FWA5</accession>
<dbReference type="SUPFAM" id="SSF54928">
    <property type="entry name" value="RNA-binding domain, RBD"/>
    <property type="match status" value="1"/>
</dbReference>
<sequence length="985" mass="114356">MSSTRIFIRGLSPGTTDLKIRQLIAHEAGVPDHSIVFAQAILDSQSGQCKGIGFAELRNTERAKMAVRNIQQLQDTKHASQEKLKVEFAREAEKDGKEMFVWNLPVNCTIEWIRQFLLYECNCCEDTILSFRIFRANPYYSTGIVKFTTEDSASCVIQLINHNGLRLSHKYGCSGRLAAKFSEKKSEKKTRDVGGRPVCLEDIVKPSAHLLEITKEPLELKDAENPFKWCAYDGSDKNIEDVIDTILDRLKLEPMLSSAYQGLLAAYHGTRFDRRKHIDFRKSREYLKSAVDYGKDADEGHVRCEFVLQAIELNLDAKQSRNQLNFTERVKALNKIWNTQDEAKRIEIRANVFHVKALDFFHQGIKKYDEAEKAVKASLSLRPDNFMCIYLLAYIRARMRRHHNNRTPADAEELFLWNRAYDLANEHRWQYKNEGTKMYFYQFLINYAEAILNNRSLEDKCLELANATLAMLAEEKKEDERCEELLIKAQELSYEPGHIWVDIYYQNFKQKRSDKFSAVDILNEYDTLAERYHQDYPRYEAVCLYSKGAFMMTFSETESVADGFEEMVKAVQVYPEVRLHIHKSKKDETLKNLSQKTDRCEFEAWFQQHMLDLDLQSDEPQRIVQLYTEALNSENSDHQLVYEHLGLLYLRLQDFKAAEENFRKLQSENPRRNSLLSSALLKRAESRDGAEKRDLIIEALRLGNPEACQPAQHLLDNRLDHQRRFPLEAIKQKYCPEDPESEMQIVPWLFSKDSYELLALISIASEKNYENYSKTSPLVQTDLRKSRLALERLEQDGKQTESEYYNAIMETLKLAKSAMDGLTAKLDGSEMEKKLDYFPYGFRYMTVKKDESKKLICGLQKQSHENRRTEINKKLSNLLKLKASATDEANQRVNALVDLLSTRESKAFQFQQPFAWLVIWQELRNKAEHSSGQKPMKTLIPELLEAWNCDPNCAGSVAHMAAEFAEETRLIFEAETEELQKAITK</sequence>
<dbReference type="AlphaFoldDB" id="A0A1I8FWA5"/>
<dbReference type="InterPro" id="IPR012677">
    <property type="entry name" value="Nucleotide-bd_a/b_plait_sf"/>
</dbReference>